<dbReference type="PANTHER" id="PTHR31987">
    <property type="entry name" value="GLUTAMINASE A-RELATED"/>
    <property type="match status" value="1"/>
</dbReference>
<evidence type="ECO:0000259" key="2">
    <source>
        <dbReference type="Pfam" id="PF16335"/>
    </source>
</evidence>
<comment type="caution">
    <text evidence="4">The sequence shown here is derived from an EMBL/GenBank/DDBJ whole genome shotgun (WGS) entry which is preliminary data.</text>
</comment>
<accession>A0ABR1X7T9</accession>
<dbReference type="InterPro" id="IPR032515">
    <property type="entry name" value="DUF4964"/>
</dbReference>
<feature type="domain" description="Glutaminase A N-terminal" evidence="3">
    <location>
        <begin position="272"/>
        <end position="372"/>
    </location>
</feature>
<evidence type="ECO:0000313" key="4">
    <source>
        <dbReference type="EMBL" id="KAK8091512.1"/>
    </source>
</evidence>
<dbReference type="Pfam" id="PF17168">
    <property type="entry name" value="DUF5127"/>
    <property type="match status" value="2"/>
</dbReference>
<name>A0ABR1X7T9_9PEZI</name>
<dbReference type="Pfam" id="PF16334">
    <property type="entry name" value="DUF4964"/>
    <property type="match status" value="1"/>
</dbReference>
<keyword evidence="5" id="KW-1185">Reference proteome</keyword>
<dbReference type="PANTHER" id="PTHR31987:SF1">
    <property type="entry name" value="GLUTAMINASE A"/>
    <property type="match status" value="1"/>
</dbReference>
<protein>
    <submittedName>
        <fullName evidence="4">Glutaminase</fullName>
    </submittedName>
</protein>
<evidence type="ECO:0000313" key="5">
    <source>
        <dbReference type="Proteomes" id="UP001433268"/>
    </source>
</evidence>
<dbReference type="InterPro" id="IPR032514">
    <property type="entry name" value="GtaA_central"/>
</dbReference>
<evidence type="ECO:0000259" key="3">
    <source>
        <dbReference type="Pfam" id="PF17168"/>
    </source>
</evidence>
<dbReference type="InterPro" id="IPR033433">
    <property type="entry name" value="GtaA_N"/>
</dbReference>
<gene>
    <name evidence="4" type="ORF">PG997_001873</name>
</gene>
<feature type="domain" description="Glutaminase A central" evidence="2">
    <location>
        <begin position="438"/>
        <end position="803"/>
    </location>
</feature>
<feature type="domain" description="Glutaminase A N-terminal" evidence="3">
    <location>
        <begin position="180"/>
        <end position="250"/>
    </location>
</feature>
<feature type="domain" description="DUF4964" evidence="1">
    <location>
        <begin position="98"/>
        <end position="154"/>
    </location>
</feature>
<organism evidence="4 5">
    <name type="scientific">Apiospora hydei</name>
    <dbReference type="NCBI Taxonomy" id="1337664"/>
    <lineage>
        <taxon>Eukaryota</taxon>
        <taxon>Fungi</taxon>
        <taxon>Dikarya</taxon>
        <taxon>Ascomycota</taxon>
        <taxon>Pezizomycotina</taxon>
        <taxon>Sordariomycetes</taxon>
        <taxon>Xylariomycetidae</taxon>
        <taxon>Amphisphaeriales</taxon>
        <taxon>Apiosporaceae</taxon>
        <taxon>Apiospora</taxon>
    </lineage>
</organism>
<proteinExistence type="predicted"/>
<dbReference type="Proteomes" id="UP001433268">
    <property type="component" value="Unassembled WGS sequence"/>
</dbReference>
<dbReference type="EMBL" id="JAQQWN010000003">
    <property type="protein sequence ID" value="KAK8091512.1"/>
    <property type="molecule type" value="Genomic_DNA"/>
</dbReference>
<dbReference type="RefSeq" id="XP_066673484.1">
    <property type="nucleotide sequence ID" value="XM_066806188.1"/>
</dbReference>
<dbReference type="Pfam" id="PF16335">
    <property type="entry name" value="GtaA_6_Hairpin"/>
    <property type="match status" value="1"/>
</dbReference>
<dbReference type="InterPro" id="IPR052743">
    <property type="entry name" value="Glutaminase_GtaA"/>
</dbReference>
<sequence length="861" mass="94679">MLTGSPFGEEMTPRDGYRQSAVLECSAMVSHMSLPHGVLHARVLIAIYTILRPFGQSTSILTDQYAVLPPTVTGLCHTVSCPHSRRQRQLLPSYLPARPPAVPLAVRTPYLSAWSSTYNKGTLNTVSPIFWTGDALGWTGIVTVDGISYDYLGNGVGILPTLPNYQTASPLTVAYDASYSNFTFSAGPVNITASFFSPVLPKDLCRTSIPLSYLTATVQATDDKPHSVQFYSDINSAWVATGEDGVMHWELFRNGASINGTGNVTVAPDTIYVNSHSLANNVSTAYNGTWWTEAIFAYAHDFGLVSKAEVRYTVGLIQDPIIRYLTQGGVAQLQPWWKSCYGDMFPMIKIHWDDFKVAQQLASQAESQLASDVQEFYHVSPPEPIPDTPSPVQSPSTWCASALPTQTILPYIDGSSDAYGFLDPDNFTGLGVPDASESDSYYAIVALSARQVMGSFVYAIPPTVFSCNTSSPGRGEPLMFLKEISSDGNVGTLDVLFPTAPFFLYANPEILKYSLEPIFQLQEGGFYPNPFAMHDIGSSFPNATGHISGDDEAMPVEESGNLILMSYAYYKFSGNSDWLQRHYLTLVRSASYLLEFSEIPAAQLSTDDFAGRMINQTNLGIKGIIALKTMSLMSRMYATTTTTDAEPTTSVTDAIVKAYYADWERYGIAPSRDHTLLAYQWRSSWGLLYNIYFDKLLNLGVVDKAVYAMQSRWYARVSQLYGVPLDSRHHYTKSDWEIWAAATCTAGTRKMFVTSIAYWLNNTATRFPFADLYETIGDGGIQRCPTRSRSRRGRSLGGHFALLALLRTGQTARSEAGDTAGSLFVVNGTNALNNTEQGGYVSLDDDWILSNRFGETRGRAA</sequence>
<dbReference type="GeneID" id="92039248"/>
<evidence type="ECO:0000259" key="1">
    <source>
        <dbReference type="Pfam" id="PF16334"/>
    </source>
</evidence>
<reference evidence="4 5" key="1">
    <citation type="submission" date="2023-01" db="EMBL/GenBank/DDBJ databases">
        <title>Analysis of 21 Apiospora genomes using comparative genomics revels a genus with tremendous synthesis potential of carbohydrate active enzymes and secondary metabolites.</title>
        <authorList>
            <person name="Sorensen T."/>
        </authorList>
    </citation>
    <scope>NUCLEOTIDE SEQUENCE [LARGE SCALE GENOMIC DNA]</scope>
    <source>
        <strain evidence="4 5">CBS 114990</strain>
    </source>
</reference>